<evidence type="ECO:0000313" key="1">
    <source>
        <dbReference type="EMBL" id="GBP60779.1"/>
    </source>
</evidence>
<organism evidence="1 2">
    <name type="scientific">Eumeta variegata</name>
    <name type="common">Bagworm moth</name>
    <name type="synonym">Eumeta japonica</name>
    <dbReference type="NCBI Taxonomy" id="151549"/>
    <lineage>
        <taxon>Eukaryota</taxon>
        <taxon>Metazoa</taxon>
        <taxon>Ecdysozoa</taxon>
        <taxon>Arthropoda</taxon>
        <taxon>Hexapoda</taxon>
        <taxon>Insecta</taxon>
        <taxon>Pterygota</taxon>
        <taxon>Neoptera</taxon>
        <taxon>Endopterygota</taxon>
        <taxon>Lepidoptera</taxon>
        <taxon>Glossata</taxon>
        <taxon>Ditrysia</taxon>
        <taxon>Tineoidea</taxon>
        <taxon>Psychidae</taxon>
        <taxon>Oiketicinae</taxon>
        <taxon>Eumeta</taxon>
    </lineage>
</organism>
<gene>
    <name evidence="1" type="ORF">EVAR_41118_1</name>
</gene>
<dbReference type="AlphaFoldDB" id="A0A4C1XEN8"/>
<comment type="caution">
    <text evidence="1">The sequence shown here is derived from an EMBL/GenBank/DDBJ whole genome shotgun (WGS) entry which is preliminary data.</text>
</comment>
<sequence>MKSSGSERTCLGRRILHQGLILWNAAAAINELRRYMHEDYSGVYVDGRMQVLNNVALLRKDSSVGICYRVESVKIEGRLVPDVFYMLIEVKFKSDPEMLDFCYLRNSGFDGCDNGPSENSDYLPAKHRLICPRQLALSRHERCDKKAGVRQGSGDHATLYTTLESCIQIYTICDCNYSHNI</sequence>
<protein>
    <submittedName>
        <fullName evidence="1">Uncharacterized protein</fullName>
    </submittedName>
</protein>
<reference evidence="1 2" key="1">
    <citation type="journal article" date="2019" name="Commun. Biol.">
        <title>The bagworm genome reveals a unique fibroin gene that provides high tensile strength.</title>
        <authorList>
            <person name="Kono N."/>
            <person name="Nakamura H."/>
            <person name="Ohtoshi R."/>
            <person name="Tomita M."/>
            <person name="Numata K."/>
            <person name="Arakawa K."/>
        </authorList>
    </citation>
    <scope>NUCLEOTIDE SEQUENCE [LARGE SCALE GENOMIC DNA]</scope>
</reference>
<dbReference type="EMBL" id="BGZK01000795">
    <property type="protein sequence ID" value="GBP60779.1"/>
    <property type="molecule type" value="Genomic_DNA"/>
</dbReference>
<evidence type="ECO:0000313" key="2">
    <source>
        <dbReference type="Proteomes" id="UP000299102"/>
    </source>
</evidence>
<proteinExistence type="predicted"/>
<name>A0A4C1XEN8_EUMVA</name>
<accession>A0A4C1XEN8</accession>
<dbReference type="Proteomes" id="UP000299102">
    <property type="component" value="Unassembled WGS sequence"/>
</dbReference>
<keyword evidence="2" id="KW-1185">Reference proteome</keyword>